<accession>A0ABZ0ZP93</accession>
<dbReference type="Pfam" id="PF08811">
    <property type="entry name" value="DUF1800"/>
    <property type="match status" value="1"/>
</dbReference>
<dbReference type="Proteomes" id="UP001327225">
    <property type="component" value="Chromosome"/>
</dbReference>
<proteinExistence type="predicted"/>
<dbReference type="InterPro" id="IPR014917">
    <property type="entry name" value="DUF1800"/>
</dbReference>
<reference evidence="2" key="1">
    <citation type="submission" date="2023-12" db="EMBL/GenBank/DDBJ databases">
        <title>Novel species in genus Nocardioides.</title>
        <authorList>
            <person name="Zhou H."/>
        </authorList>
    </citation>
    <scope>NUCLEOTIDE SEQUENCE [LARGE SCALE GENOMIC DNA]</scope>
    <source>
        <strain evidence="2">HM61</strain>
    </source>
</reference>
<dbReference type="EMBL" id="CP141059">
    <property type="protein sequence ID" value="WQQ26047.1"/>
    <property type="molecule type" value="Genomic_DNA"/>
</dbReference>
<name>A0ABZ0ZP93_9ACTN</name>
<gene>
    <name evidence="1" type="ORF">SHK19_19035</name>
</gene>
<keyword evidence="2" id="KW-1185">Reference proteome</keyword>
<evidence type="ECO:0000313" key="1">
    <source>
        <dbReference type="EMBL" id="WQQ26047.1"/>
    </source>
</evidence>
<evidence type="ECO:0000313" key="2">
    <source>
        <dbReference type="Proteomes" id="UP001327225"/>
    </source>
</evidence>
<sequence>MTLVPTRPAPIRRRGKPVVTYDERQGPSVLPAADRHLVKRFSWGLTPALAAQVRAAGGGRAWFAKQLQPANVADAPGAAVNTWFPSMRLGPRQIFQNQEDEVQGSWEVAADLSRWTVGRRIASNRQLHEVMVDFWSNLLNVSLFHDDAVFWRMDYDRVIRKHALTTFEALLRATITHPAMGLYLDNAYSSKESPNENLGRELLELHTVGVDAGYTEDDVKASARMLTGYRVDLWWPSFRAFYDTSWHDTQPVQVMGFTHANRSADGRAATLAYLSYLAKHPATAQRLAHRLCVKFVSDQPTRAIVNAVARAYRASGTAIKPTLRALVDHPDFAAGAGKKVRTPTEDYVAAVRALGIRPQAPTTDESFANAMLWQYGEAGQPPYEWPAPNGYPEVDGAWASAGRVLTSFTIHRDLAARWWPTEQARFPSYASMLPPMPATLAQVIDHQALRMFGHKPSDAVRTGIAQLLGMPLTTRLTKDDALAYWTLRGILSSLLDSPMHLHR</sequence>
<dbReference type="RefSeq" id="WP_322937162.1">
    <property type="nucleotide sequence ID" value="NZ_CP141059.1"/>
</dbReference>
<protein>
    <submittedName>
        <fullName evidence="1">DUF1800 domain-containing protein</fullName>
    </submittedName>
</protein>
<organism evidence="1 2">
    <name type="scientific">Nocardioides bizhenqiangii</name>
    <dbReference type="NCBI Taxonomy" id="3095076"/>
    <lineage>
        <taxon>Bacteria</taxon>
        <taxon>Bacillati</taxon>
        <taxon>Actinomycetota</taxon>
        <taxon>Actinomycetes</taxon>
        <taxon>Propionibacteriales</taxon>
        <taxon>Nocardioidaceae</taxon>
        <taxon>Nocardioides</taxon>
    </lineage>
</organism>